<organism evidence="1 2">
    <name type="scientific">Vallitalea maricola</name>
    <dbReference type="NCBI Taxonomy" id="3074433"/>
    <lineage>
        <taxon>Bacteria</taxon>
        <taxon>Bacillati</taxon>
        <taxon>Bacillota</taxon>
        <taxon>Clostridia</taxon>
        <taxon>Lachnospirales</taxon>
        <taxon>Vallitaleaceae</taxon>
        <taxon>Vallitalea</taxon>
    </lineage>
</organism>
<accession>A0ACB5UHA1</accession>
<name>A0ACB5UHA1_9FIRM</name>
<keyword evidence="2" id="KW-1185">Reference proteome</keyword>
<comment type="caution">
    <text evidence="1">The sequence shown here is derived from an EMBL/GenBank/DDBJ whole genome shotgun (WGS) entry which is preliminary data.</text>
</comment>
<evidence type="ECO:0000313" key="2">
    <source>
        <dbReference type="Proteomes" id="UP001374599"/>
    </source>
</evidence>
<reference evidence="1" key="1">
    <citation type="submission" date="2023-09" db="EMBL/GenBank/DDBJ databases">
        <title>Vallitalea sediminicola and Vallitalea maricola sp. nov., anaerobic bacteria isolated from marine sediment.</title>
        <authorList>
            <person name="Hirano S."/>
            <person name="Maeda A."/>
            <person name="Terahara T."/>
            <person name="Mori K."/>
            <person name="Hamada M."/>
            <person name="Matsumoto R."/>
            <person name="Kobayashi T."/>
        </authorList>
    </citation>
    <scope>NUCLEOTIDE SEQUENCE</scope>
    <source>
        <strain evidence="1">AN17-2</strain>
    </source>
</reference>
<protein>
    <submittedName>
        <fullName evidence="1">Sugar ABC transporter permease</fullName>
    </submittedName>
</protein>
<dbReference type="EMBL" id="BTPU01000018">
    <property type="protein sequence ID" value="GMQ61938.1"/>
    <property type="molecule type" value="Genomic_DNA"/>
</dbReference>
<evidence type="ECO:0000313" key="1">
    <source>
        <dbReference type="EMBL" id="GMQ61938.1"/>
    </source>
</evidence>
<sequence length="296" mass="33460">MKRLQSKRILGVFEFLLFTIPALAFVLFSTNIPFLMNIYYSVFKWNGISKNMQFVGLKNFVHVIFNDSTFLKSAVFTMKFTFFYVILANIISLAVALVLAKEMRSSKIGRVFYYIPYIISLTAISLIWKFLVGPGFEAMYTSTGFEFFDWSWMGTPKLAFYIVVIMQVWRGLGFYMVTYIAGIIVVPKDILEAASIDGASKFQVLKHVLLPSIMPSITICVMTSLINAFKLFDIILVFTKGGPANSTASVAYNIYNEAFINSNYGLATAKSLLFFVSVLVVTLLQLKLTKSREIEV</sequence>
<proteinExistence type="predicted"/>
<dbReference type="Proteomes" id="UP001374599">
    <property type="component" value="Unassembled WGS sequence"/>
</dbReference>
<gene>
    <name evidence="1" type="ORF">AN2V17_11680</name>
</gene>